<evidence type="ECO:0000256" key="17">
    <source>
        <dbReference type="SAM" id="Coils"/>
    </source>
</evidence>
<dbReference type="SMART" id="SM00044">
    <property type="entry name" value="CYCc"/>
    <property type="match status" value="1"/>
</dbReference>
<feature type="domain" description="Guanylate cyclase" evidence="21">
    <location>
        <begin position="953"/>
        <end position="1083"/>
    </location>
</feature>
<evidence type="ECO:0000256" key="5">
    <source>
        <dbReference type="ARBA" id="ARBA00022475"/>
    </source>
</evidence>
<dbReference type="PANTHER" id="PTHR11920">
    <property type="entry name" value="GUANYLYL CYCLASE"/>
    <property type="match status" value="1"/>
</dbReference>
<dbReference type="WBParaSite" id="ACRNAN_scaffold1625.g24336.t1">
    <property type="protein sequence ID" value="ACRNAN_scaffold1625.g24336.t1"/>
    <property type="gene ID" value="ACRNAN_scaffold1625.g24336"/>
</dbReference>
<dbReference type="InterPro" id="IPR001054">
    <property type="entry name" value="A/G_cyclase"/>
</dbReference>
<dbReference type="InterPro" id="IPR000719">
    <property type="entry name" value="Prot_kinase_dom"/>
</dbReference>
<evidence type="ECO:0000256" key="10">
    <source>
        <dbReference type="ARBA" id="ARBA00023136"/>
    </source>
</evidence>
<dbReference type="Pfam" id="PF00211">
    <property type="entry name" value="Guanylate_cyc"/>
    <property type="match status" value="1"/>
</dbReference>
<evidence type="ECO:0000256" key="8">
    <source>
        <dbReference type="ARBA" id="ARBA00022741"/>
    </source>
</evidence>
<organism evidence="22 23">
    <name type="scientific">Acrobeloides nanus</name>
    <dbReference type="NCBI Taxonomy" id="290746"/>
    <lineage>
        <taxon>Eukaryota</taxon>
        <taxon>Metazoa</taxon>
        <taxon>Ecdysozoa</taxon>
        <taxon>Nematoda</taxon>
        <taxon>Chromadorea</taxon>
        <taxon>Rhabditida</taxon>
        <taxon>Tylenchina</taxon>
        <taxon>Cephalobomorpha</taxon>
        <taxon>Cephaloboidea</taxon>
        <taxon>Cephalobidae</taxon>
        <taxon>Acrobeloides</taxon>
    </lineage>
</organism>
<evidence type="ECO:0000256" key="19">
    <source>
        <dbReference type="SAM" id="Phobius"/>
    </source>
</evidence>
<dbReference type="Gene3D" id="6.10.250.780">
    <property type="match status" value="1"/>
</dbReference>
<keyword evidence="17" id="KW-0175">Coiled coil</keyword>
<dbReference type="PROSITE" id="PS00452">
    <property type="entry name" value="GUANYLATE_CYCLASE_1"/>
    <property type="match status" value="1"/>
</dbReference>
<dbReference type="GO" id="GO:0001653">
    <property type="term" value="F:peptide receptor activity"/>
    <property type="evidence" value="ECO:0007669"/>
    <property type="project" value="TreeGrafter"/>
</dbReference>
<dbReference type="PANTHER" id="PTHR11920:SF503">
    <property type="entry name" value="RECEPTOR-TYPE GUANYLATE CYCLASE GCY-9"/>
    <property type="match status" value="1"/>
</dbReference>
<dbReference type="FunFam" id="3.30.70.1230:FF:000050">
    <property type="entry name" value="Guanylate cyclase"/>
    <property type="match status" value="1"/>
</dbReference>
<evidence type="ECO:0000256" key="2">
    <source>
        <dbReference type="ARBA" id="ARBA00004236"/>
    </source>
</evidence>
<evidence type="ECO:0000256" key="6">
    <source>
        <dbReference type="ARBA" id="ARBA00022692"/>
    </source>
</evidence>
<dbReference type="GO" id="GO:0005524">
    <property type="term" value="F:ATP binding"/>
    <property type="evidence" value="ECO:0007669"/>
    <property type="project" value="InterPro"/>
</dbReference>
<feature type="compositionally biased region" description="Basic and acidic residues" evidence="18">
    <location>
        <begin position="710"/>
        <end position="729"/>
    </location>
</feature>
<keyword evidence="5" id="KW-1003">Cell membrane</keyword>
<keyword evidence="13 15" id="KW-0456">Lyase</keyword>
<dbReference type="InterPro" id="IPR001828">
    <property type="entry name" value="ANF_lig-bd_rcpt"/>
</dbReference>
<keyword evidence="9 19" id="KW-1133">Transmembrane helix</keyword>
<dbReference type="GO" id="GO:0005886">
    <property type="term" value="C:plasma membrane"/>
    <property type="evidence" value="ECO:0007669"/>
    <property type="project" value="UniProtKB-SubCell"/>
</dbReference>
<accession>A0A914D0Y9</accession>
<evidence type="ECO:0000259" key="21">
    <source>
        <dbReference type="PROSITE" id="PS50125"/>
    </source>
</evidence>
<dbReference type="CDD" id="cd07302">
    <property type="entry name" value="CHD"/>
    <property type="match status" value="1"/>
</dbReference>
<dbReference type="Gene3D" id="1.10.510.10">
    <property type="entry name" value="Transferase(Phosphotransferase) domain 1"/>
    <property type="match status" value="2"/>
</dbReference>
<evidence type="ECO:0000256" key="15">
    <source>
        <dbReference type="RuleBase" id="RU000405"/>
    </source>
</evidence>
<dbReference type="SUPFAM" id="SSF56112">
    <property type="entry name" value="Protein kinase-like (PK-like)"/>
    <property type="match status" value="1"/>
</dbReference>
<feature type="transmembrane region" description="Helical" evidence="19">
    <location>
        <begin position="467"/>
        <end position="491"/>
    </location>
</feature>
<dbReference type="Gene3D" id="3.30.70.1230">
    <property type="entry name" value="Nucleotide cyclase"/>
    <property type="match status" value="1"/>
</dbReference>
<evidence type="ECO:0000256" key="13">
    <source>
        <dbReference type="ARBA" id="ARBA00023239"/>
    </source>
</evidence>
<dbReference type="Gene3D" id="3.40.50.2300">
    <property type="match status" value="2"/>
</dbReference>
<name>A0A914D0Y9_9BILA</name>
<dbReference type="GO" id="GO:0035556">
    <property type="term" value="P:intracellular signal transduction"/>
    <property type="evidence" value="ECO:0007669"/>
    <property type="project" value="InterPro"/>
</dbReference>
<protein>
    <recommendedName>
        <fullName evidence="4 16">Guanylate cyclase</fullName>
        <ecNumber evidence="4 16">4.6.1.2</ecNumber>
    </recommendedName>
</protein>
<dbReference type="PROSITE" id="PS50125">
    <property type="entry name" value="GUANYLATE_CYCLASE_2"/>
    <property type="match status" value="1"/>
</dbReference>
<keyword evidence="14 16" id="KW-0141">cGMP biosynthesis</keyword>
<dbReference type="PROSITE" id="PS50011">
    <property type="entry name" value="PROTEIN_KINASE_DOM"/>
    <property type="match status" value="1"/>
</dbReference>
<dbReference type="Pfam" id="PF07714">
    <property type="entry name" value="PK_Tyr_Ser-Thr"/>
    <property type="match status" value="1"/>
</dbReference>
<dbReference type="InterPro" id="IPR050401">
    <property type="entry name" value="Cyclic_nucleotide_synthase"/>
</dbReference>
<dbReference type="GO" id="GO:0004016">
    <property type="term" value="F:adenylate cyclase activity"/>
    <property type="evidence" value="ECO:0007669"/>
    <property type="project" value="TreeGrafter"/>
</dbReference>
<keyword evidence="11" id="KW-0675">Receptor</keyword>
<keyword evidence="10 19" id="KW-0472">Membrane</keyword>
<dbReference type="CDD" id="cd06352">
    <property type="entry name" value="PBP1_NPR_GC-like"/>
    <property type="match status" value="1"/>
</dbReference>
<dbReference type="InterPro" id="IPR018297">
    <property type="entry name" value="A/G_cyclase_CS"/>
</dbReference>
<evidence type="ECO:0000256" key="4">
    <source>
        <dbReference type="ARBA" id="ARBA00012202"/>
    </source>
</evidence>
<dbReference type="InterPro" id="IPR001245">
    <property type="entry name" value="Ser-Thr/Tyr_kinase_cat_dom"/>
</dbReference>
<comment type="catalytic activity">
    <reaction evidence="1 16">
        <text>GTP = 3',5'-cyclic GMP + diphosphate</text>
        <dbReference type="Rhea" id="RHEA:13665"/>
        <dbReference type="ChEBI" id="CHEBI:33019"/>
        <dbReference type="ChEBI" id="CHEBI:37565"/>
        <dbReference type="ChEBI" id="CHEBI:57746"/>
        <dbReference type="EC" id="4.6.1.2"/>
    </reaction>
</comment>
<evidence type="ECO:0000256" key="3">
    <source>
        <dbReference type="ARBA" id="ARBA00004479"/>
    </source>
</evidence>
<dbReference type="InterPro" id="IPR029787">
    <property type="entry name" value="Nucleotide_cyclase"/>
</dbReference>
<keyword evidence="8" id="KW-0547">Nucleotide-binding</keyword>
<feature type="domain" description="Protein kinase" evidence="20">
    <location>
        <begin position="532"/>
        <end position="881"/>
    </location>
</feature>
<evidence type="ECO:0000313" key="22">
    <source>
        <dbReference type="Proteomes" id="UP000887540"/>
    </source>
</evidence>
<dbReference type="Pfam" id="PF01094">
    <property type="entry name" value="ANF_receptor"/>
    <property type="match status" value="1"/>
</dbReference>
<sequence>MVLSRWSYIRFVGMLAVLATTFGIATVVEGFFTFADLNSTAASIIRIAHLQPNEPTIQHEPHVLKMCSKDLKERGILPADIGLQIITMESCNRFSGVEQAAYLHYMQNTSVYFGPGCNNEMLVIGRLVSRWNVPIIAHLSGDDALSDRSIFDTLGSVALTSATEMARATLTYLQLYNWKQVGLVRSSVNFERLSLYSLKHLLKDNNVEINVEIELDPFMTPDEIIATGKLKTLRNKARIIIAELGMDLHTVRSFMVACHRSNMKTTDYVYVLPWLAHQHDHYPWEANNIEKNEVRLAFDDSIVITAHGYDKKFIEEFEHRFSQITGIISSHYGTLSYMALYDALFLYGLAVRDAYEETRNLTCYLDGKLVWRKMTARQFIGATGQVLMNNKAVRVPSYATYQCVNGTMRIVVELTARLGDQNKCAKDNSDCADHVAHETLPHYWRTYDGSLPSDMPKCGFDGSLCDYTIFFIIAGIILFISLAIPLGWLIYKREKERLLYDMTWRIPREQIKILDTHNTRSEGSMAKSLSSVSYAESVGSKADRRIAAKQAVANAKQAVANGVRVAFKRYKQTRNLTFPKAELVRLKELKLLEHENLNKFYGISFNQQNELIVMWVLCPRGSLEDILFNGDLTINRNFQVSFAKDVVKGLGFLHASFLKTHGFLCLQNCLVDSNWTVKLTNFVTEEAIGDKLRHNELKPFREPVKRKKKQEKDGKDEKDKDKDDKDGQKEKRKKKDKDDTRSISDDENEEILEKKQSIADKRYIQLAPEIVRELIATKTLPPGSQAADIYSLGMILYQILFKMEPFSEKNMPPEKILKMLALAKEDEQIIRPTFPKQEQTPNSTDEVYNLQLLSCIEACWLEIPEMRPNIKRIRTLVNANLKTTGSGSLVDQMMKMMEDYTTKLEQLVKDRTAMLEEAQQQADRLLKNMLPSSIAEDLKVGKPIIPQFYPGATILFSDIRGFTKISSTSTPFQIVTFLNDLFSGFDSIISKHDAYKVETIGDAYMIASGLPKENGNAHVQHIADVALKMRAFVSNFKLAHRPEEVMMVRIGFHSGAVAAGVVGLQAPRYCLFGDTVNMASRMESSGLPNKIQISESAYNLLHCFYPMFLLAERGKVEIKGKGECTTWFLEGKTNSSGVEIYGGKKNTNRLF</sequence>
<feature type="region of interest" description="Disordered" evidence="18">
    <location>
        <begin position="699"/>
        <end position="748"/>
    </location>
</feature>
<dbReference type="SUPFAM" id="SSF55073">
    <property type="entry name" value="Nucleotide cyclase"/>
    <property type="match status" value="1"/>
</dbReference>
<dbReference type="GO" id="GO:0004383">
    <property type="term" value="F:guanylate cyclase activity"/>
    <property type="evidence" value="ECO:0007669"/>
    <property type="project" value="UniProtKB-EC"/>
</dbReference>
<proteinExistence type="inferred from homology"/>
<evidence type="ECO:0000256" key="16">
    <source>
        <dbReference type="RuleBase" id="RU003431"/>
    </source>
</evidence>
<dbReference type="GO" id="GO:0007168">
    <property type="term" value="P:receptor guanylyl cyclase signaling pathway"/>
    <property type="evidence" value="ECO:0007669"/>
    <property type="project" value="TreeGrafter"/>
</dbReference>
<keyword evidence="12" id="KW-0325">Glycoprotein</keyword>
<keyword evidence="6 19" id="KW-0812">Transmembrane</keyword>
<dbReference type="InterPro" id="IPR011009">
    <property type="entry name" value="Kinase-like_dom_sf"/>
</dbReference>
<feature type="coiled-coil region" evidence="17">
    <location>
        <begin position="890"/>
        <end position="928"/>
    </location>
</feature>
<evidence type="ECO:0000256" key="14">
    <source>
        <dbReference type="ARBA" id="ARBA00023293"/>
    </source>
</evidence>
<comment type="similarity">
    <text evidence="15">Belongs to the adenylyl cyclase class-4/guanylyl cyclase family.</text>
</comment>
<dbReference type="GO" id="GO:0007606">
    <property type="term" value="P:sensory perception of chemical stimulus"/>
    <property type="evidence" value="ECO:0007669"/>
    <property type="project" value="UniProtKB-ARBA"/>
</dbReference>
<dbReference type="Proteomes" id="UP000887540">
    <property type="component" value="Unplaced"/>
</dbReference>
<dbReference type="EC" id="4.6.1.2" evidence="4 16"/>
<evidence type="ECO:0000256" key="1">
    <source>
        <dbReference type="ARBA" id="ARBA00001436"/>
    </source>
</evidence>
<dbReference type="InterPro" id="IPR028082">
    <property type="entry name" value="Peripla_BP_I"/>
</dbReference>
<evidence type="ECO:0000313" key="23">
    <source>
        <dbReference type="WBParaSite" id="ACRNAN_scaffold1625.g24336.t1"/>
    </source>
</evidence>
<keyword evidence="22" id="KW-1185">Reference proteome</keyword>
<reference evidence="23" key="1">
    <citation type="submission" date="2022-11" db="UniProtKB">
        <authorList>
            <consortium name="WormBaseParasite"/>
        </authorList>
    </citation>
    <scope>IDENTIFICATION</scope>
</reference>
<evidence type="ECO:0000256" key="12">
    <source>
        <dbReference type="ARBA" id="ARBA00023180"/>
    </source>
</evidence>
<keyword evidence="7" id="KW-0732">Signal</keyword>
<evidence type="ECO:0000256" key="7">
    <source>
        <dbReference type="ARBA" id="ARBA00022729"/>
    </source>
</evidence>
<dbReference type="GO" id="GO:0004672">
    <property type="term" value="F:protein kinase activity"/>
    <property type="evidence" value="ECO:0007669"/>
    <property type="project" value="InterPro"/>
</dbReference>
<comment type="subcellular location">
    <subcellularLocation>
        <location evidence="2">Cell membrane</location>
    </subcellularLocation>
    <subcellularLocation>
        <location evidence="3">Membrane</location>
        <topology evidence="3">Single-pass type I membrane protein</topology>
    </subcellularLocation>
</comment>
<evidence type="ECO:0000256" key="9">
    <source>
        <dbReference type="ARBA" id="ARBA00022989"/>
    </source>
</evidence>
<evidence type="ECO:0000256" key="11">
    <source>
        <dbReference type="ARBA" id="ARBA00023170"/>
    </source>
</evidence>
<dbReference type="AlphaFoldDB" id="A0A914D0Y9"/>
<dbReference type="SUPFAM" id="SSF53822">
    <property type="entry name" value="Periplasmic binding protein-like I"/>
    <property type="match status" value="1"/>
</dbReference>
<evidence type="ECO:0000256" key="18">
    <source>
        <dbReference type="SAM" id="MobiDB-lite"/>
    </source>
</evidence>
<evidence type="ECO:0000259" key="20">
    <source>
        <dbReference type="PROSITE" id="PS50011"/>
    </source>
</evidence>